<reference evidence="7" key="2">
    <citation type="submission" date="2020-09" db="EMBL/GenBank/DDBJ databases">
        <authorList>
            <person name="Sun Q."/>
            <person name="Ohkuma M."/>
        </authorList>
    </citation>
    <scope>NUCLEOTIDE SEQUENCE</scope>
    <source>
        <strain evidence="7">JCM 19831</strain>
    </source>
</reference>
<reference evidence="7" key="1">
    <citation type="journal article" date="2014" name="Int. J. Syst. Evol. Microbiol.">
        <title>Complete genome sequence of Corynebacterium casei LMG S-19264T (=DSM 44701T), isolated from a smear-ripened cheese.</title>
        <authorList>
            <consortium name="US DOE Joint Genome Institute (JGI-PGF)"/>
            <person name="Walter F."/>
            <person name="Albersmeier A."/>
            <person name="Kalinowski J."/>
            <person name="Ruckert C."/>
        </authorList>
    </citation>
    <scope>NUCLEOTIDE SEQUENCE</scope>
    <source>
        <strain evidence="7">JCM 19831</strain>
    </source>
</reference>
<dbReference type="InterPro" id="IPR000064">
    <property type="entry name" value="NLP_P60_dom"/>
</dbReference>
<evidence type="ECO:0000256" key="3">
    <source>
        <dbReference type="ARBA" id="ARBA00022801"/>
    </source>
</evidence>
<feature type="compositionally biased region" description="Low complexity" evidence="5">
    <location>
        <begin position="156"/>
        <end position="169"/>
    </location>
</feature>
<dbReference type="GO" id="GO:0006508">
    <property type="term" value="P:proteolysis"/>
    <property type="evidence" value="ECO:0007669"/>
    <property type="project" value="UniProtKB-KW"/>
</dbReference>
<keyword evidence="8" id="KW-1185">Reference proteome</keyword>
<protein>
    <recommendedName>
        <fullName evidence="6">NlpC/P60 domain-containing protein</fullName>
    </recommendedName>
</protein>
<comment type="similarity">
    <text evidence="1">Belongs to the peptidase C40 family.</text>
</comment>
<dbReference type="Gene3D" id="3.90.1720.10">
    <property type="entry name" value="endopeptidase domain like (from Nostoc punctiforme)"/>
    <property type="match status" value="1"/>
</dbReference>
<dbReference type="GO" id="GO:0008234">
    <property type="term" value="F:cysteine-type peptidase activity"/>
    <property type="evidence" value="ECO:0007669"/>
    <property type="project" value="UniProtKB-KW"/>
</dbReference>
<evidence type="ECO:0000256" key="5">
    <source>
        <dbReference type="SAM" id="MobiDB-lite"/>
    </source>
</evidence>
<feature type="region of interest" description="Disordered" evidence="5">
    <location>
        <begin position="156"/>
        <end position="215"/>
    </location>
</feature>
<keyword evidence="4" id="KW-0788">Thiol protease</keyword>
<dbReference type="PROSITE" id="PS51935">
    <property type="entry name" value="NLPC_P60"/>
    <property type="match status" value="1"/>
</dbReference>
<dbReference type="Proteomes" id="UP000642070">
    <property type="component" value="Unassembled WGS sequence"/>
</dbReference>
<dbReference type="PANTHER" id="PTHR47359">
    <property type="entry name" value="PEPTIDOGLYCAN DL-ENDOPEPTIDASE CWLO"/>
    <property type="match status" value="1"/>
</dbReference>
<organism evidence="7 8">
    <name type="scientific">Dactylosporangium sucinum</name>
    <dbReference type="NCBI Taxonomy" id="1424081"/>
    <lineage>
        <taxon>Bacteria</taxon>
        <taxon>Bacillati</taxon>
        <taxon>Actinomycetota</taxon>
        <taxon>Actinomycetes</taxon>
        <taxon>Micromonosporales</taxon>
        <taxon>Micromonosporaceae</taxon>
        <taxon>Dactylosporangium</taxon>
    </lineage>
</organism>
<gene>
    <name evidence="7" type="ORF">GCM10007977_011940</name>
</gene>
<dbReference type="PANTHER" id="PTHR47359:SF3">
    <property type="entry name" value="NLP_P60 DOMAIN-CONTAINING PROTEIN-RELATED"/>
    <property type="match status" value="1"/>
</dbReference>
<dbReference type="Pfam" id="PF00877">
    <property type="entry name" value="NLPC_P60"/>
    <property type="match status" value="1"/>
</dbReference>
<feature type="region of interest" description="Disordered" evidence="5">
    <location>
        <begin position="50"/>
        <end position="87"/>
    </location>
</feature>
<comment type="caution">
    <text evidence="7">The sequence shown here is derived from an EMBL/GenBank/DDBJ whole genome shotgun (WGS) entry which is preliminary data.</text>
</comment>
<dbReference type="AlphaFoldDB" id="A0A917WKF5"/>
<keyword evidence="3" id="KW-0378">Hydrolase</keyword>
<dbReference type="EMBL" id="BMPI01000005">
    <property type="protein sequence ID" value="GGM12333.1"/>
    <property type="molecule type" value="Genomic_DNA"/>
</dbReference>
<dbReference type="InterPro" id="IPR038765">
    <property type="entry name" value="Papain-like_cys_pep_sf"/>
</dbReference>
<proteinExistence type="inferred from homology"/>
<evidence type="ECO:0000313" key="7">
    <source>
        <dbReference type="EMBL" id="GGM12333.1"/>
    </source>
</evidence>
<evidence type="ECO:0000259" key="6">
    <source>
        <dbReference type="PROSITE" id="PS51935"/>
    </source>
</evidence>
<evidence type="ECO:0000256" key="4">
    <source>
        <dbReference type="ARBA" id="ARBA00022807"/>
    </source>
</evidence>
<evidence type="ECO:0000256" key="2">
    <source>
        <dbReference type="ARBA" id="ARBA00022670"/>
    </source>
</evidence>
<evidence type="ECO:0000256" key="1">
    <source>
        <dbReference type="ARBA" id="ARBA00007074"/>
    </source>
</evidence>
<accession>A0A917WKF5</accession>
<sequence length="325" mass="34081">MCRTPGKPDFASLLAPVQRGGRQWDLRKLPISAASCVNLAPATIIARVSGGRPFSTTGHADPRTAPRRARAPPPGSAREPRAERGVPLTSYPLRRNVAAATTLCTIACSAVGGTLLAQAPAAGTTSDFAPYVSVGSFEPHRADRLAELLPARRLPAERTPAATAVNPARAPEKAARAARAQRKPANAKPRTTSPPNRPRIRDAGRPRPVQQVSTGDGSVVGFALAQVGKGYRYGSAGPDRFDCSGLVVAAYRRAGINLPRSTSGLVGRGRPVSRAELRPGDLVFPSSGHVGIYIGGGRMVHASTERGGVKVSPIYAFHTARHITP</sequence>
<dbReference type="InterPro" id="IPR051794">
    <property type="entry name" value="PG_Endopeptidase_C40"/>
</dbReference>
<feature type="domain" description="NlpC/P60" evidence="6">
    <location>
        <begin position="213"/>
        <end position="325"/>
    </location>
</feature>
<dbReference type="SUPFAM" id="SSF54001">
    <property type="entry name" value="Cysteine proteinases"/>
    <property type="match status" value="1"/>
</dbReference>
<evidence type="ECO:0000313" key="8">
    <source>
        <dbReference type="Proteomes" id="UP000642070"/>
    </source>
</evidence>
<name>A0A917WKF5_9ACTN</name>
<keyword evidence="2" id="KW-0645">Protease</keyword>